<evidence type="ECO:0000256" key="1">
    <source>
        <dbReference type="SAM" id="MobiDB-lite"/>
    </source>
</evidence>
<evidence type="ECO:0008006" key="6">
    <source>
        <dbReference type="Google" id="ProtNLM"/>
    </source>
</evidence>
<dbReference type="GO" id="GO:0010008">
    <property type="term" value="C:endosome membrane"/>
    <property type="evidence" value="ECO:0007669"/>
    <property type="project" value="TreeGrafter"/>
</dbReference>
<dbReference type="GO" id="GO:0008090">
    <property type="term" value="P:retrograde axonal transport"/>
    <property type="evidence" value="ECO:0007669"/>
    <property type="project" value="TreeGrafter"/>
</dbReference>
<dbReference type="GO" id="GO:0005769">
    <property type="term" value="C:early endosome"/>
    <property type="evidence" value="ECO:0007669"/>
    <property type="project" value="TreeGrafter"/>
</dbReference>
<keyword evidence="5" id="KW-1185">Reference proteome</keyword>
<reference evidence="4" key="1">
    <citation type="submission" date="2025-08" db="UniProtKB">
        <authorList>
            <consortium name="Ensembl"/>
        </authorList>
    </citation>
    <scope>IDENTIFICATION</scope>
</reference>
<evidence type="ECO:0000313" key="4">
    <source>
        <dbReference type="Ensembl" id="ENSGMOP00000050089.1"/>
    </source>
</evidence>
<feature type="chain" id="PRO_5034728232" description="Transmembrane protein 108" evidence="3">
    <location>
        <begin position="28"/>
        <end position="418"/>
    </location>
</feature>
<reference evidence="4" key="2">
    <citation type="submission" date="2025-09" db="UniProtKB">
        <authorList>
            <consortium name="Ensembl"/>
        </authorList>
    </citation>
    <scope>IDENTIFICATION</scope>
</reference>
<dbReference type="GO" id="GO:0014069">
    <property type="term" value="C:postsynaptic density"/>
    <property type="evidence" value="ECO:0007669"/>
    <property type="project" value="TreeGrafter"/>
</dbReference>
<feature type="compositionally biased region" description="Basic and acidic residues" evidence="1">
    <location>
        <begin position="156"/>
        <end position="168"/>
    </location>
</feature>
<feature type="transmembrane region" description="Helical" evidence="2">
    <location>
        <begin position="339"/>
        <end position="361"/>
    </location>
</feature>
<evidence type="ECO:0000256" key="2">
    <source>
        <dbReference type="SAM" id="Phobius"/>
    </source>
</evidence>
<feature type="compositionally biased region" description="Pro residues" evidence="1">
    <location>
        <begin position="272"/>
        <end position="283"/>
    </location>
</feature>
<proteinExistence type="predicted"/>
<keyword evidence="2" id="KW-1133">Transmembrane helix</keyword>
<evidence type="ECO:0000256" key="3">
    <source>
        <dbReference type="SAM" id="SignalP"/>
    </source>
</evidence>
<sequence>MKSSLQALSSSLLSVLAFLLIPEGVMSSAPTPHLSHTSWNSDISTATALPSPSPPPPPRPDLQQEGSGGMAFLSGPQAPPTHAHAVRGMKSPDRVSSEASARRGGAQGGPQGVSGGPAGLQRPSVEQPTHTASLEVWRDVGGSLPPGEPAQSPPGEPRHHSITSREVHPSTGEPPTMGLTPLVPSAASPLATPESLPVTTPPPPATPLASAAAATAALMNPAPANDSLAPQQAAAGGNATDALVPSPASLGNATTQRGPPADGGSTVGPASTTPPPPSAPPSPRGANGSEEEPPSTASGSFLNRLVPATDPWVAGGNGSEPTLEAPRGPGDICLSRLDLVWVVLAISVPVATCSVLLTVCCMRRKKKSASQENNLSYWNNAITMDYFSRHAVELPREIHTLESEEGAPRVGWCLGCSC</sequence>
<dbReference type="PANTHER" id="PTHR28673:SF1">
    <property type="entry name" value="TRANSMEMBRANE PROTEIN 108"/>
    <property type="match status" value="1"/>
</dbReference>
<feature type="signal peptide" evidence="3">
    <location>
        <begin position="1"/>
        <end position="27"/>
    </location>
</feature>
<feature type="compositionally biased region" description="Pro residues" evidence="1">
    <location>
        <begin position="51"/>
        <end position="60"/>
    </location>
</feature>
<dbReference type="PANTHER" id="PTHR28673">
    <property type="entry name" value="TRANSMEMBRANE PROTEIN 108"/>
    <property type="match status" value="1"/>
</dbReference>
<dbReference type="Pfam" id="PF15759">
    <property type="entry name" value="TMEM108"/>
    <property type="match status" value="1"/>
</dbReference>
<dbReference type="Proteomes" id="UP000694546">
    <property type="component" value="Chromosome 23"/>
</dbReference>
<feature type="compositionally biased region" description="Pro residues" evidence="1">
    <location>
        <begin position="146"/>
        <end position="155"/>
    </location>
</feature>
<dbReference type="GeneTree" id="ENSGT00390000000626"/>
<dbReference type="GO" id="GO:1904115">
    <property type="term" value="C:axon cytoplasm"/>
    <property type="evidence" value="ECO:0007669"/>
    <property type="project" value="GOC"/>
</dbReference>
<dbReference type="GO" id="GO:0097106">
    <property type="term" value="P:postsynaptic density organization"/>
    <property type="evidence" value="ECO:0007669"/>
    <property type="project" value="TreeGrafter"/>
</dbReference>
<keyword evidence="2" id="KW-0812">Transmembrane</keyword>
<keyword evidence="2" id="KW-0472">Membrane</keyword>
<accession>A0A8C5BPA6</accession>
<keyword evidence="3" id="KW-0732">Signal</keyword>
<feature type="region of interest" description="Disordered" evidence="1">
    <location>
        <begin position="36"/>
        <end position="302"/>
    </location>
</feature>
<dbReference type="Ensembl" id="ENSGMOT00000052318.1">
    <property type="protein sequence ID" value="ENSGMOP00000050089.1"/>
    <property type="gene ID" value="ENSGMOG00000030101.1"/>
</dbReference>
<feature type="compositionally biased region" description="Polar residues" evidence="1">
    <location>
        <begin position="36"/>
        <end position="48"/>
    </location>
</feature>
<dbReference type="InterPro" id="IPR031508">
    <property type="entry name" value="TMEM108"/>
</dbReference>
<evidence type="ECO:0000313" key="5">
    <source>
        <dbReference type="Proteomes" id="UP000694546"/>
    </source>
</evidence>
<dbReference type="AlphaFoldDB" id="A0A8C5BPA6"/>
<organism evidence="4 5">
    <name type="scientific">Gadus morhua</name>
    <name type="common">Atlantic cod</name>
    <dbReference type="NCBI Taxonomy" id="8049"/>
    <lineage>
        <taxon>Eukaryota</taxon>
        <taxon>Metazoa</taxon>
        <taxon>Chordata</taxon>
        <taxon>Craniata</taxon>
        <taxon>Vertebrata</taxon>
        <taxon>Euteleostomi</taxon>
        <taxon>Actinopterygii</taxon>
        <taxon>Neopterygii</taxon>
        <taxon>Teleostei</taxon>
        <taxon>Neoteleostei</taxon>
        <taxon>Acanthomorphata</taxon>
        <taxon>Zeiogadaria</taxon>
        <taxon>Gadariae</taxon>
        <taxon>Gadiformes</taxon>
        <taxon>Gadoidei</taxon>
        <taxon>Gadidae</taxon>
        <taxon>Gadus</taxon>
    </lineage>
</organism>
<protein>
    <recommendedName>
        <fullName evidence="6">Transmembrane protein 108</fullName>
    </recommendedName>
</protein>
<feature type="compositionally biased region" description="Low complexity" evidence="1">
    <location>
        <begin position="207"/>
        <end position="224"/>
    </location>
</feature>
<dbReference type="GO" id="GO:0097484">
    <property type="term" value="P:dendrite extension"/>
    <property type="evidence" value="ECO:0007669"/>
    <property type="project" value="TreeGrafter"/>
</dbReference>
<feature type="compositionally biased region" description="Gly residues" evidence="1">
    <location>
        <begin position="105"/>
        <end position="118"/>
    </location>
</feature>
<name>A0A8C5BPA6_GADMO</name>